<dbReference type="PANTHER" id="PTHR10963">
    <property type="entry name" value="GLYCOSYL HYDROLASE-RELATED"/>
    <property type="match status" value="1"/>
</dbReference>
<dbReference type="InterPro" id="IPR013320">
    <property type="entry name" value="ConA-like_dom_sf"/>
</dbReference>
<evidence type="ECO:0000313" key="9">
    <source>
        <dbReference type="Proteomes" id="UP000739538"/>
    </source>
</evidence>
<comment type="subcellular location">
    <subcellularLocation>
        <location evidence="1">Secreted</location>
    </subcellularLocation>
</comment>
<accession>A0A956SG77</accession>
<protein>
    <submittedName>
        <fullName evidence="8">Family 16 glycosylhydrolase</fullName>
    </submittedName>
</protein>
<dbReference type="Gene3D" id="2.60.120.200">
    <property type="match status" value="1"/>
</dbReference>
<dbReference type="InterPro" id="IPR025965">
    <property type="entry name" value="FlgD/Vpr_Ig-like"/>
</dbReference>
<dbReference type="EMBL" id="JAGQHS010000258">
    <property type="protein sequence ID" value="MCA9759066.1"/>
    <property type="molecule type" value="Genomic_DNA"/>
</dbReference>
<feature type="signal peptide" evidence="6">
    <location>
        <begin position="1"/>
        <end position="20"/>
    </location>
</feature>
<comment type="caution">
    <text evidence="8">The sequence shown here is derived from an EMBL/GenBank/DDBJ whole genome shotgun (WGS) entry which is preliminary data.</text>
</comment>
<dbReference type="GO" id="GO:0004553">
    <property type="term" value="F:hydrolase activity, hydrolyzing O-glycosyl compounds"/>
    <property type="evidence" value="ECO:0007669"/>
    <property type="project" value="InterPro"/>
</dbReference>
<evidence type="ECO:0000313" key="8">
    <source>
        <dbReference type="EMBL" id="MCA9759066.1"/>
    </source>
</evidence>
<feature type="region of interest" description="Disordered" evidence="5">
    <location>
        <begin position="363"/>
        <end position="383"/>
    </location>
</feature>
<dbReference type="Gene3D" id="2.60.120.430">
    <property type="entry name" value="Galactose-binding lectin"/>
    <property type="match status" value="1"/>
</dbReference>
<feature type="chain" id="PRO_5037476348" evidence="6">
    <location>
        <begin position="21"/>
        <end position="679"/>
    </location>
</feature>
<dbReference type="GO" id="GO:0005576">
    <property type="term" value="C:extracellular region"/>
    <property type="evidence" value="ECO:0007669"/>
    <property type="project" value="UniProtKB-SubCell"/>
</dbReference>
<dbReference type="Proteomes" id="UP000739538">
    <property type="component" value="Unassembled WGS sequence"/>
</dbReference>
<dbReference type="CDD" id="cd08023">
    <property type="entry name" value="GH16_laminarinase_like"/>
    <property type="match status" value="1"/>
</dbReference>
<feature type="domain" description="GH16" evidence="7">
    <location>
        <begin position="29"/>
        <end position="264"/>
    </location>
</feature>
<dbReference type="Gene3D" id="2.60.40.4070">
    <property type="match status" value="1"/>
</dbReference>
<evidence type="ECO:0000256" key="1">
    <source>
        <dbReference type="ARBA" id="ARBA00004613"/>
    </source>
</evidence>
<dbReference type="PROSITE" id="PS51762">
    <property type="entry name" value="GH16_2"/>
    <property type="match status" value="1"/>
</dbReference>
<dbReference type="AlphaFoldDB" id="A0A956SG77"/>
<gene>
    <name evidence="8" type="ORF">KDA27_24955</name>
</gene>
<name>A0A956SG77_UNCEI</name>
<evidence type="ECO:0000256" key="2">
    <source>
        <dbReference type="ARBA" id="ARBA00006865"/>
    </source>
</evidence>
<keyword evidence="3" id="KW-0964">Secreted</keyword>
<dbReference type="SUPFAM" id="SSF117074">
    <property type="entry name" value="Hypothetical protein PA1324"/>
    <property type="match status" value="1"/>
</dbReference>
<reference evidence="8" key="2">
    <citation type="journal article" date="2021" name="Microbiome">
        <title>Successional dynamics and alternative stable states in a saline activated sludge microbial community over 9 years.</title>
        <authorList>
            <person name="Wang Y."/>
            <person name="Ye J."/>
            <person name="Ju F."/>
            <person name="Liu L."/>
            <person name="Boyd J.A."/>
            <person name="Deng Y."/>
            <person name="Parks D.H."/>
            <person name="Jiang X."/>
            <person name="Yin X."/>
            <person name="Woodcroft B.J."/>
            <person name="Tyson G.W."/>
            <person name="Hugenholtz P."/>
            <person name="Polz M.F."/>
            <person name="Zhang T."/>
        </authorList>
    </citation>
    <scope>NUCLEOTIDE SEQUENCE</scope>
    <source>
        <strain evidence="8">HKST-UBA02</strain>
    </source>
</reference>
<evidence type="ECO:0000256" key="6">
    <source>
        <dbReference type="SAM" id="SignalP"/>
    </source>
</evidence>
<proteinExistence type="inferred from homology"/>
<dbReference type="Pfam" id="PF13860">
    <property type="entry name" value="FlgD_ig"/>
    <property type="match status" value="1"/>
</dbReference>
<dbReference type="InterPro" id="IPR013783">
    <property type="entry name" value="Ig-like_fold"/>
</dbReference>
<reference evidence="8" key="1">
    <citation type="submission" date="2020-04" db="EMBL/GenBank/DDBJ databases">
        <authorList>
            <person name="Zhang T."/>
        </authorList>
    </citation>
    <scope>NUCLEOTIDE SEQUENCE</scope>
    <source>
        <strain evidence="8">HKST-UBA02</strain>
    </source>
</reference>
<evidence type="ECO:0000256" key="4">
    <source>
        <dbReference type="ARBA" id="ARBA00022729"/>
    </source>
</evidence>
<evidence type="ECO:0000259" key="7">
    <source>
        <dbReference type="PROSITE" id="PS51762"/>
    </source>
</evidence>
<dbReference type="Pfam" id="PF00722">
    <property type="entry name" value="Glyco_hydro_16"/>
    <property type="match status" value="1"/>
</dbReference>
<evidence type="ECO:0000256" key="3">
    <source>
        <dbReference type="ARBA" id="ARBA00022525"/>
    </source>
</evidence>
<dbReference type="NCBIfam" id="TIGR04183">
    <property type="entry name" value="Por_Secre_tail"/>
    <property type="match status" value="1"/>
</dbReference>
<comment type="similarity">
    <text evidence="2">Belongs to the glycosyl hydrolase 16 family.</text>
</comment>
<dbReference type="InterPro" id="IPR026444">
    <property type="entry name" value="Secre_tail"/>
</dbReference>
<dbReference type="Gene3D" id="2.60.40.10">
    <property type="entry name" value="Immunoglobulins"/>
    <property type="match status" value="1"/>
</dbReference>
<dbReference type="InterPro" id="IPR050546">
    <property type="entry name" value="Glycosyl_Hydrlase_16"/>
</dbReference>
<evidence type="ECO:0000256" key="5">
    <source>
        <dbReference type="SAM" id="MobiDB-lite"/>
    </source>
</evidence>
<sequence>MLRNLALVALLMVGSGLARAQEYQLVWADDFDGTEVDTEKWEFQTGTGCPDLCGWGNNELQNYRPENATVAGGFLTIQARNETGEGYTSARLRTRYLGDWTYGRLEMRAKLPIGQGLWPAFWMLPTDEVYGTWAASGEIDIMEAVGQEPSRVIGTLHYGGTWPDNTYTTNSYDLPSGTFHDDFHEFALEWEPCEIRWYVDGEVYATQDSWYSTGGPFPAPFDERFHVLLNLAVGGNLPGPPDQTTVFPQDFVIDYVRVYRPAPDVRPCLVEFDGMDHGDPFGNDWFVFGGAVGGGGIDPNFVDLPPVDGCRASLQSGWGSGGTPGFFGGFGRTHRLDLSDATHFTFWIHPDAGQDYTLEINLQDDDDGDDQVPSSPNGEDDEFQFDFRVSPTGPGAISGGGWQYVSLPLSEFFDDNSFHWGGNGVFDPIAVDNGGNGRLVNVVVTVIGESGSDATFRTDRWAFTRQTGTVQGTLWEDLDGDGFADGGEPRIANAILELLDPRTGRMETANTSASGDYAFFDLGAARYEVRVDPSSLPSGLTPSFDPDGIDTENEFALLIECDEAALEGNFGYLGESSAVDEAGQGLGDGWLGQSEPNPFRAGATISFQIGKEGWADLSVFDVGGREIRVLVHGEFEPGRHVVSWDGRDESGNAVAEGVYYYRLTSRDGTYTRRMTVLGR</sequence>
<dbReference type="InterPro" id="IPR000757">
    <property type="entry name" value="Beta-glucanase-like"/>
</dbReference>
<organism evidence="8 9">
    <name type="scientific">Eiseniibacteriota bacterium</name>
    <dbReference type="NCBI Taxonomy" id="2212470"/>
    <lineage>
        <taxon>Bacteria</taxon>
        <taxon>Candidatus Eiseniibacteriota</taxon>
    </lineage>
</organism>
<keyword evidence="4 6" id="KW-0732">Signal</keyword>
<dbReference type="SUPFAM" id="SSF49899">
    <property type="entry name" value="Concanavalin A-like lectins/glucanases"/>
    <property type="match status" value="1"/>
</dbReference>
<dbReference type="Pfam" id="PF17210">
    <property type="entry name" value="SdrD_B"/>
    <property type="match status" value="1"/>
</dbReference>
<dbReference type="PANTHER" id="PTHR10963:SF55">
    <property type="entry name" value="GLYCOSIDE HYDROLASE FAMILY 16 PROTEIN"/>
    <property type="match status" value="1"/>
</dbReference>
<dbReference type="InterPro" id="IPR033764">
    <property type="entry name" value="Sdr_B"/>
</dbReference>
<dbReference type="GO" id="GO:0005975">
    <property type="term" value="P:carbohydrate metabolic process"/>
    <property type="evidence" value="ECO:0007669"/>
    <property type="project" value="InterPro"/>
</dbReference>